<keyword evidence="3 8" id="KW-0132">Cell division</keyword>
<feature type="compositionally biased region" description="Polar residues" evidence="10">
    <location>
        <begin position="88"/>
        <end position="110"/>
    </location>
</feature>
<dbReference type="InterPro" id="IPR011919">
    <property type="entry name" value="Cell_div_ZipA"/>
</dbReference>
<name>A0A7S6VNU5_9GAMM</name>
<dbReference type="RefSeq" id="WP_180192282.1">
    <property type="nucleotide sequence ID" value="NZ_CP048654.1"/>
</dbReference>
<evidence type="ECO:0000259" key="12">
    <source>
        <dbReference type="SMART" id="SM00771"/>
    </source>
</evidence>
<dbReference type="PANTHER" id="PTHR38685:SF1">
    <property type="entry name" value="CELL DIVISION PROTEIN ZIPA"/>
    <property type="match status" value="1"/>
</dbReference>
<keyword evidence="2 9" id="KW-0997">Cell inner membrane</keyword>
<accession>A0A7S6VNU5</accession>
<keyword evidence="1 9" id="KW-1003">Cell membrane</keyword>
<evidence type="ECO:0000256" key="3">
    <source>
        <dbReference type="ARBA" id="ARBA00022618"/>
    </source>
</evidence>
<dbReference type="InterPro" id="IPR007449">
    <property type="entry name" value="ZipA_FtsZ-bd_C"/>
</dbReference>
<dbReference type="Gene3D" id="3.30.1400.10">
    <property type="entry name" value="ZipA, C-terminal FtsZ-binding domain"/>
    <property type="match status" value="1"/>
</dbReference>
<evidence type="ECO:0000256" key="11">
    <source>
        <dbReference type="SAM" id="Phobius"/>
    </source>
</evidence>
<comment type="subcellular location">
    <subcellularLocation>
        <location evidence="9">Cell inner membrane</location>
        <topology evidence="9">Single-pass type I membrane protein</topology>
    </subcellularLocation>
</comment>
<keyword evidence="7 8" id="KW-0131">Cell cycle</keyword>
<evidence type="ECO:0000256" key="1">
    <source>
        <dbReference type="ARBA" id="ARBA00022475"/>
    </source>
</evidence>
<feature type="domain" description="ZipA C-terminal FtsZ-binding" evidence="12">
    <location>
        <begin position="223"/>
        <end position="351"/>
    </location>
</feature>
<dbReference type="AlphaFoldDB" id="A0A7S6VNU5"/>
<dbReference type="Pfam" id="PF04354">
    <property type="entry name" value="ZipA_C"/>
    <property type="match status" value="1"/>
</dbReference>
<evidence type="ECO:0000256" key="9">
    <source>
        <dbReference type="RuleBase" id="RU003613"/>
    </source>
</evidence>
<comment type="function">
    <text evidence="8">Essential cell division protein that stabilizes the FtsZ protofilaments by cross-linking them and that serves as a cytoplasmic membrane anchor for the Z ring. Also required for the recruitment to the septal ring of downstream cell division proteins.</text>
</comment>
<dbReference type="GO" id="GO:0000917">
    <property type="term" value="P:division septum assembly"/>
    <property type="evidence" value="ECO:0007669"/>
    <property type="project" value="TreeGrafter"/>
</dbReference>
<evidence type="ECO:0000313" key="13">
    <source>
        <dbReference type="EMBL" id="QOW42164.1"/>
    </source>
</evidence>
<dbReference type="SUPFAM" id="SSF64383">
    <property type="entry name" value="Cell-division protein ZipA, C-terminal domain"/>
    <property type="match status" value="1"/>
</dbReference>
<feature type="transmembrane region" description="Helical" evidence="11">
    <location>
        <begin position="6"/>
        <end position="24"/>
    </location>
</feature>
<comment type="similarity">
    <text evidence="8">Belongs to the ZipA family.</text>
</comment>
<dbReference type="GO" id="GO:0032153">
    <property type="term" value="C:cell division site"/>
    <property type="evidence" value="ECO:0007669"/>
    <property type="project" value="TreeGrafter"/>
</dbReference>
<dbReference type="GO" id="GO:0005886">
    <property type="term" value="C:plasma membrane"/>
    <property type="evidence" value="ECO:0007669"/>
    <property type="project" value="UniProtKB-SubCell"/>
</dbReference>
<keyword evidence="5 11" id="KW-1133">Transmembrane helix</keyword>
<evidence type="ECO:0000256" key="8">
    <source>
        <dbReference type="RuleBase" id="RU003612"/>
    </source>
</evidence>
<feature type="region of interest" description="Disordered" evidence="10">
    <location>
        <begin position="150"/>
        <end position="176"/>
    </location>
</feature>
<evidence type="ECO:0000256" key="2">
    <source>
        <dbReference type="ARBA" id="ARBA00022519"/>
    </source>
</evidence>
<reference evidence="13 14" key="1">
    <citation type="submission" date="2020-02" db="EMBL/GenBank/DDBJ databases">
        <title>Tigecycline-resistant Acinetobacter species from pigs and migratory birds.</title>
        <authorList>
            <person name="Chen C."/>
            <person name="Sun J."/>
            <person name="Liao X.-P."/>
            <person name="Liu Y.-H."/>
        </authorList>
    </citation>
    <scope>NUCLEOTIDE SEQUENCE [LARGE SCALE GENOMIC DNA]</scope>
    <source>
        <strain evidence="13 14">C15_T</strain>
    </source>
</reference>
<dbReference type="SMART" id="SM00771">
    <property type="entry name" value="ZipA_C"/>
    <property type="match status" value="1"/>
</dbReference>
<evidence type="ECO:0000256" key="7">
    <source>
        <dbReference type="ARBA" id="ARBA00023306"/>
    </source>
</evidence>
<dbReference type="PANTHER" id="PTHR38685">
    <property type="entry name" value="CELL DIVISION PROTEIN ZIPA"/>
    <property type="match status" value="1"/>
</dbReference>
<organism evidence="13 14">
    <name type="scientific">Acinetobacter indicus</name>
    <dbReference type="NCBI Taxonomy" id="756892"/>
    <lineage>
        <taxon>Bacteria</taxon>
        <taxon>Pseudomonadati</taxon>
        <taxon>Pseudomonadota</taxon>
        <taxon>Gammaproteobacteria</taxon>
        <taxon>Moraxellales</taxon>
        <taxon>Moraxellaceae</taxon>
        <taxon>Acinetobacter</taxon>
    </lineage>
</organism>
<dbReference type="InterPro" id="IPR036765">
    <property type="entry name" value="ZipA_FtsZ-bd_C_sf"/>
</dbReference>
<evidence type="ECO:0000313" key="14">
    <source>
        <dbReference type="Proteomes" id="UP000593812"/>
    </source>
</evidence>
<dbReference type="Proteomes" id="UP000593812">
    <property type="component" value="Chromosome"/>
</dbReference>
<dbReference type="EMBL" id="CP048654">
    <property type="protein sequence ID" value="QOW42164.1"/>
    <property type="molecule type" value="Genomic_DNA"/>
</dbReference>
<protein>
    <recommendedName>
        <fullName evidence="8">Cell division protein ZipA</fullName>
    </recommendedName>
</protein>
<evidence type="ECO:0000256" key="6">
    <source>
        <dbReference type="ARBA" id="ARBA00023136"/>
    </source>
</evidence>
<sequence>MEITTIIGIIIALIIMGFGLRMILKKPADAAPSLDSELQVNADSQQPIIPRHVRHQLQTEPAQRVEPTLGDADLAAAEPNSKIEPQAMTETQLTEPSETAQVKTEAQAATTVDAEPAAKNEVEAKAENLAEQASTETTQTDASTTAAVTAVAHAAESAPESALTEQTQAGVDTEKTETVPAEFSLNSQIEKADIREFEEESSILDAHLHEQQLVDDESALATAESFIALNIFPERRILSGEKTLKVLLKYGLRFGEMSCFHRYNEDGSKLLFSVLQITDNGADGFDLETLSNEQVKGLAFFLALPHSDVQNAFDTMISISGLIAREIDGTVYDQNHLELTPQLREHWRHQAIDYRAGQASLA</sequence>
<keyword evidence="4 9" id="KW-0812">Transmembrane</keyword>
<evidence type="ECO:0000256" key="10">
    <source>
        <dbReference type="SAM" id="MobiDB-lite"/>
    </source>
</evidence>
<keyword evidence="6 9" id="KW-0472">Membrane</keyword>
<evidence type="ECO:0000256" key="4">
    <source>
        <dbReference type="ARBA" id="ARBA00022692"/>
    </source>
</evidence>
<gene>
    <name evidence="13" type="ORF">G0027_04420</name>
</gene>
<evidence type="ECO:0000256" key="5">
    <source>
        <dbReference type="ARBA" id="ARBA00022989"/>
    </source>
</evidence>
<feature type="region of interest" description="Disordered" evidence="10">
    <location>
        <begin position="77"/>
        <end position="117"/>
    </location>
</feature>
<feature type="compositionally biased region" description="Low complexity" evidence="10">
    <location>
        <begin position="150"/>
        <end position="162"/>
    </location>
</feature>
<proteinExistence type="inferred from homology"/>